<dbReference type="Pfam" id="PF01814">
    <property type="entry name" value="Hemerythrin"/>
    <property type="match status" value="1"/>
</dbReference>
<dbReference type="EMBL" id="BMCJ01000002">
    <property type="protein sequence ID" value="GGC81294.1"/>
    <property type="molecule type" value="Genomic_DNA"/>
</dbReference>
<protein>
    <recommendedName>
        <fullName evidence="1">Hemerythrin-like domain-containing protein</fullName>
    </recommendedName>
</protein>
<comment type="caution">
    <text evidence="2">The sequence shown here is derived from an EMBL/GenBank/DDBJ whole genome shotgun (WGS) entry which is preliminary data.</text>
</comment>
<proteinExistence type="predicted"/>
<reference evidence="3" key="1">
    <citation type="journal article" date="2019" name="Int. J. Syst. Evol. Microbiol.">
        <title>The Global Catalogue of Microorganisms (GCM) 10K type strain sequencing project: providing services to taxonomists for standard genome sequencing and annotation.</title>
        <authorList>
            <consortium name="The Broad Institute Genomics Platform"/>
            <consortium name="The Broad Institute Genome Sequencing Center for Infectious Disease"/>
            <person name="Wu L."/>
            <person name="Ma J."/>
        </authorList>
    </citation>
    <scope>NUCLEOTIDE SEQUENCE [LARGE SCALE GENOMIC DNA]</scope>
    <source>
        <strain evidence="3">CCM 7282</strain>
    </source>
</reference>
<feature type="domain" description="Hemerythrin-like" evidence="1">
    <location>
        <begin position="12"/>
        <end position="148"/>
    </location>
</feature>
<dbReference type="RefSeq" id="WP_062440798.1">
    <property type="nucleotide sequence ID" value="NZ_BMCJ01000002.1"/>
</dbReference>
<organism evidence="2 3">
    <name type="scientific">Thalassobacillus devorans</name>
    <dbReference type="NCBI Taxonomy" id="279813"/>
    <lineage>
        <taxon>Bacteria</taxon>
        <taxon>Bacillati</taxon>
        <taxon>Bacillota</taxon>
        <taxon>Bacilli</taxon>
        <taxon>Bacillales</taxon>
        <taxon>Bacillaceae</taxon>
        <taxon>Thalassobacillus</taxon>
    </lineage>
</organism>
<dbReference type="Proteomes" id="UP000619534">
    <property type="component" value="Unassembled WGS sequence"/>
</dbReference>
<dbReference type="Gene3D" id="1.20.120.520">
    <property type="entry name" value="nmb1532 protein domain like"/>
    <property type="match status" value="1"/>
</dbReference>
<evidence type="ECO:0000313" key="2">
    <source>
        <dbReference type="EMBL" id="GGC81294.1"/>
    </source>
</evidence>
<sequence length="159" mass="19045">MLHNDGGLLLLLEQFLKEHQALQSEMEMIDDCLTDLERSVRISFEDMKGLVLLVKHFYEQLEAHLLSEEKGLFPLLLNETEEHGYLYFTFDLEHKQIKQYIKQFLFMAERYQERTVEIKKDNVLISLRFALEAVTAHFIREEENLFPEILTCTKNWYNK</sequence>
<dbReference type="InterPro" id="IPR012312">
    <property type="entry name" value="Hemerythrin-like"/>
</dbReference>
<keyword evidence="3" id="KW-1185">Reference proteome</keyword>
<name>A0ABQ1NRR1_9BACI</name>
<accession>A0ABQ1NRR1</accession>
<gene>
    <name evidence="2" type="ORF">GCM10007216_09790</name>
</gene>
<evidence type="ECO:0000313" key="3">
    <source>
        <dbReference type="Proteomes" id="UP000619534"/>
    </source>
</evidence>
<evidence type="ECO:0000259" key="1">
    <source>
        <dbReference type="Pfam" id="PF01814"/>
    </source>
</evidence>